<dbReference type="Gene3D" id="2.30.30.60">
    <property type="match status" value="1"/>
</dbReference>
<accession>A0A5A7N4Z4</accession>
<dbReference type="PANTHER" id="PTHR43634">
    <property type="entry name" value="OW CONDUCTANCE MECHANOSENSITIVE CHANNEL"/>
    <property type="match status" value="1"/>
</dbReference>
<keyword evidence="3" id="KW-1003">Cell membrane</keyword>
<evidence type="ECO:0000259" key="9">
    <source>
        <dbReference type="Pfam" id="PF21082"/>
    </source>
</evidence>
<dbReference type="SUPFAM" id="SSF82861">
    <property type="entry name" value="Mechanosensitive channel protein MscS (YggB), transmembrane region"/>
    <property type="match status" value="1"/>
</dbReference>
<comment type="similarity">
    <text evidence="2">Belongs to the MscS (TC 1.A.23) family.</text>
</comment>
<name>A0A5A7N4Z4_9PROT</name>
<dbReference type="SUPFAM" id="SSF50182">
    <property type="entry name" value="Sm-like ribonucleoproteins"/>
    <property type="match status" value="1"/>
</dbReference>
<evidence type="ECO:0000256" key="6">
    <source>
        <dbReference type="ARBA" id="ARBA00023136"/>
    </source>
</evidence>
<keyword evidence="4 7" id="KW-0812">Transmembrane</keyword>
<dbReference type="Gene3D" id="3.30.70.100">
    <property type="match status" value="1"/>
</dbReference>
<feature type="domain" description="Mechanosensitive ion channel MscS C-terminal" evidence="9">
    <location>
        <begin position="263"/>
        <end position="352"/>
    </location>
</feature>
<evidence type="ECO:0000256" key="5">
    <source>
        <dbReference type="ARBA" id="ARBA00022989"/>
    </source>
</evidence>
<dbReference type="GO" id="GO:0008381">
    <property type="term" value="F:mechanosensitive monoatomic ion channel activity"/>
    <property type="evidence" value="ECO:0007669"/>
    <property type="project" value="UniProtKB-ARBA"/>
</dbReference>
<dbReference type="Proteomes" id="UP000324996">
    <property type="component" value="Unassembled WGS sequence"/>
</dbReference>
<reference evidence="10 11" key="1">
    <citation type="submission" date="2019-09" db="EMBL/GenBank/DDBJ databases">
        <title>NBRP : Genome information of microbial organism related human and environment.</title>
        <authorList>
            <person name="Hattori M."/>
            <person name="Oshima K."/>
            <person name="Inaba H."/>
            <person name="Suda W."/>
            <person name="Sakamoto M."/>
            <person name="Iino T."/>
            <person name="Kitahara M."/>
            <person name="Oshida Y."/>
            <person name="Iida T."/>
            <person name="Kudo T."/>
            <person name="Itoh T."/>
            <person name="Ohkuma M."/>
        </authorList>
    </citation>
    <scope>NUCLEOTIDE SEQUENCE [LARGE SCALE GENOMIC DNA]</scope>
    <source>
        <strain evidence="10 11">Q-1</strain>
    </source>
</reference>
<dbReference type="Pfam" id="PF21082">
    <property type="entry name" value="MS_channel_3rd"/>
    <property type="match status" value="1"/>
</dbReference>
<comment type="subcellular location">
    <subcellularLocation>
        <location evidence="1">Cell membrane</location>
        <topology evidence="1">Multi-pass membrane protein</topology>
    </subcellularLocation>
</comment>
<feature type="transmembrane region" description="Helical" evidence="7">
    <location>
        <begin position="115"/>
        <end position="132"/>
    </location>
</feature>
<dbReference type="PANTHER" id="PTHR43634:SF2">
    <property type="entry name" value="LOW CONDUCTANCE MECHANOSENSITIVE CHANNEL YNAI"/>
    <property type="match status" value="1"/>
</dbReference>
<feature type="transmembrane region" description="Helical" evidence="7">
    <location>
        <begin position="77"/>
        <end position="95"/>
    </location>
</feature>
<dbReference type="InterPro" id="IPR023408">
    <property type="entry name" value="MscS_beta-dom_sf"/>
</dbReference>
<dbReference type="AlphaFoldDB" id="A0A5A7N4Z4"/>
<evidence type="ECO:0000256" key="7">
    <source>
        <dbReference type="SAM" id="Phobius"/>
    </source>
</evidence>
<organism evidence="10 11">
    <name type="scientific">Iodidimonas nitroreducens</name>
    <dbReference type="NCBI Taxonomy" id="1236968"/>
    <lineage>
        <taxon>Bacteria</taxon>
        <taxon>Pseudomonadati</taxon>
        <taxon>Pseudomonadota</taxon>
        <taxon>Alphaproteobacteria</taxon>
        <taxon>Iodidimonadales</taxon>
        <taxon>Iodidimonadaceae</taxon>
        <taxon>Iodidimonas</taxon>
    </lineage>
</organism>
<dbReference type="SUPFAM" id="SSF82689">
    <property type="entry name" value="Mechanosensitive channel protein MscS (YggB), C-terminal domain"/>
    <property type="match status" value="1"/>
</dbReference>
<dbReference type="InterPro" id="IPR011066">
    <property type="entry name" value="MscS_channel_C_sf"/>
</dbReference>
<feature type="transmembrane region" description="Helical" evidence="7">
    <location>
        <begin position="20"/>
        <end position="42"/>
    </location>
</feature>
<evidence type="ECO:0000256" key="1">
    <source>
        <dbReference type="ARBA" id="ARBA00004651"/>
    </source>
</evidence>
<dbReference type="InterPro" id="IPR049278">
    <property type="entry name" value="MS_channel_C"/>
</dbReference>
<dbReference type="Pfam" id="PF00924">
    <property type="entry name" value="MS_channel_2nd"/>
    <property type="match status" value="1"/>
</dbReference>
<evidence type="ECO:0000256" key="4">
    <source>
        <dbReference type="ARBA" id="ARBA00022692"/>
    </source>
</evidence>
<sequence length="397" mass="44348">MTIASFQDFWDLVVDVWQHGVFGIHIADSLIALGIFLLFIMLRNLLTRFILSALKRAATRTKTDIDDQVLEVIRAPVRFIPIVMGIFFATSVLSVGEDVEAFFNHINRSLVTFTLFWTLHRIVSPIGGILMHSRGILTPAMVDWIIKSAKVAFILLGSAAILEIWGIAVAPIIAGLGLFGVAVALGAQDLFKNLISGLFVIGERRFHPGDWISVDGVVEGDVEEIGFRTTKIRRFDKAPVYVPNSKLSDNAVTNFQRMTYRRIKWIIGLEYRTTGDQLRRIRDGIEAYILESDDFAKPEMASTFVRIDAFSASSIDILLYCFTRTTKWGEWLEVKERLAFKIKDIVEEAGAGFAFPSRSLYVETMPDAAETFPQSANKADAAAQSLTATNEIVQKNS</sequence>
<evidence type="ECO:0000256" key="3">
    <source>
        <dbReference type="ARBA" id="ARBA00022475"/>
    </source>
</evidence>
<dbReference type="GO" id="GO:0005886">
    <property type="term" value="C:plasma membrane"/>
    <property type="evidence" value="ECO:0007669"/>
    <property type="project" value="UniProtKB-SubCell"/>
</dbReference>
<evidence type="ECO:0000313" key="11">
    <source>
        <dbReference type="Proteomes" id="UP000324996"/>
    </source>
</evidence>
<comment type="caution">
    <text evidence="10">The sequence shown here is derived from an EMBL/GenBank/DDBJ whole genome shotgun (WGS) entry which is preliminary data.</text>
</comment>
<evidence type="ECO:0000256" key="2">
    <source>
        <dbReference type="ARBA" id="ARBA00008017"/>
    </source>
</evidence>
<keyword evidence="6 7" id="KW-0472">Membrane</keyword>
<gene>
    <name evidence="10" type="ORF">JCM17846_08800</name>
</gene>
<keyword evidence="11" id="KW-1185">Reference proteome</keyword>
<dbReference type="EMBL" id="BKCN01000003">
    <property type="protein sequence ID" value="GER03198.1"/>
    <property type="molecule type" value="Genomic_DNA"/>
</dbReference>
<dbReference type="InterPro" id="IPR010920">
    <property type="entry name" value="LSM_dom_sf"/>
</dbReference>
<dbReference type="InterPro" id="IPR045042">
    <property type="entry name" value="YnaI-like"/>
</dbReference>
<evidence type="ECO:0000313" key="10">
    <source>
        <dbReference type="EMBL" id="GER03198.1"/>
    </source>
</evidence>
<protein>
    <submittedName>
        <fullName evidence="10">Mechanosensitive ion channel protein</fullName>
    </submittedName>
</protein>
<feature type="domain" description="Mechanosensitive ion channel MscS" evidence="8">
    <location>
        <begin position="189"/>
        <end position="257"/>
    </location>
</feature>
<dbReference type="InterPro" id="IPR006685">
    <property type="entry name" value="MscS_channel_2nd"/>
</dbReference>
<evidence type="ECO:0000259" key="8">
    <source>
        <dbReference type="Pfam" id="PF00924"/>
    </source>
</evidence>
<proteinExistence type="inferred from homology"/>
<dbReference type="RefSeq" id="WP_042083235.1">
    <property type="nucleotide sequence ID" value="NZ_BKCN01000003.1"/>
</dbReference>
<dbReference type="InterPro" id="IPR011014">
    <property type="entry name" value="MscS_channel_TM-2"/>
</dbReference>
<dbReference type="Gene3D" id="1.10.287.1260">
    <property type="match status" value="1"/>
</dbReference>
<keyword evidence="5 7" id="KW-1133">Transmembrane helix</keyword>